<organism evidence="1 2">
    <name type="scientific">Colletotrichum gloeosporioides (strain Cg-14)</name>
    <name type="common">Anthracnose fungus</name>
    <name type="synonym">Glomerella cingulata</name>
    <dbReference type="NCBI Taxonomy" id="1237896"/>
    <lineage>
        <taxon>Eukaryota</taxon>
        <taxon>Fungi</taxon>
        <taxon>Dikarya</taxon>
        <taxon>Ascomycota</taxon>
        <taxon>Pezizomycotina</taxon>
        <taxon>Sordariomycetes</taxon>
        <taxon>Hypocreomycetidae</taxon>
        <taxon>Glomerellales</taxon>
        <taxon>Glomerellaceae</taxon>
        <taxon>Colletotrichum</taxon>
        <taxon>Colletotrichum gloeosporioides species complex</taxon>
    </lineage>
</organism>
<sequence>MDSHIFAVYSQWPRERLRGAHRSIF</sequence>
<proteinExistence type="predicted"/>
<protein>
    <submittedName>
        <fullName evidence="1">Uncharacterized protein</fullName>
    </submittedName>
</protein>
<name>T0L6N1_COLGC</name>
<evidence type="ECO:0000313" key="1">
    <source>
        <dbReference type="EMBL" id="EQB43925.1"/>
    </source>
</evidence>
<evidence type="ECO:0000313" key="2">
    <source>
        <dbReference type="Proteomes" id="UP000015530"/>
    </source>
</evidence>
<dbReference type="AlphaFoldDB" id="T0L6N1"/>
<dbReference type="Proteomes" id="UP000015530">
    <property type="component" value="Unassembled WGS sequence"/>
</dbReference>
<gene>
    <name evidence="1" type="ORF">CGLO_17374</name>
</gene>
<accession>T0L6N1</accession>
<dbReference type="EMBL" id="AMYD01004145">
    <property type="protein sequence ID" value="EQB43925.1"/>
    <property type="molecule type" value="Genomic_DNA"/>
</dbReference>
<reference evidence="2" key="1">
    <citation type="journal article" date="2013" name="Mol. Plant Microbe Interact.">
        <title>Global aspects of pacC regulation of pathogenicity genes in Colletotrichum gloeosporioides as revealed by transcriptome analysis.</title>
        <authorList>
            <person name="Alkan N."/>
            <person name="Meng X."/>
            <person name="Friedlander G."/>
            <person name="Reuveni E."/>
            <person name="Sukno S."/>
            <person name="Sherman A."/>
            <person name="Thon M."/>
            <person name="Fluhr R."/>
            <person name="Prusky D."/>
        </authorList>
    </citation>
    <scope>NUCLEOTIDE SEQUENCE [LARGE SCALE GENOMIC DNA]</scope>
    <source>
        <strain evidence="2">Cg-14</strain>
    </source>
</reference>
<dbReference type="HOGENOM" id="CLU_3419410_0_0_1"/>
<comment type="caution">
    <text evidence="1">The sequence shown here is derived from an EMBL/GenBank/DDBJ whole genome shotgun (WGS) entry which is preliminary data.</text>
</comment>